<dbReference type="AlphaFoldDB" id="A0A8J3CYS9"/>
<dbReference type="Proteomes" id="UP000642809">
    <property type="component" value="Unassembled WGS sequence"/>
</dbReference>
<dbReference type="FunFam" id="3.30.70.580:FF:000001">
    <property type="entry name" value="tRNA pseudouridine synthase A"/>
    <property type="match status" value="1"/>
</dbReference>
<comment type="subunit">
    <text evidence="4">Homodimer.</text>
</comment>
<name>A0A8J3CYS9_9BACT</name>
<evidence type="ECO:0000259" key="8">
    <source>
        <dbReference type="Pfam" id="PF01416"/>
    </source>
</evidence>
<evidence type="ECO:0000256" key="5">
    <source>
        <dbReference type="PIRSR" id="PIRSR001430-1"/>
    </source>
</evidence>
<dbReference type="PANTHER" id="PTHR11142">
    <property type="entry name" value="PSEUDOURIDYLATE SYNTHASE"/>
    <property type="match status" value="1"/>
</dbReference>
<dbReference type="InterPro" id="IPR001406">
    <property type="entry name" value="PsdUridine_synth_TruA"/>
</dbReference>
<keyword evidence="10" id="KW-1185">Reference proteome</keyword>
<dbReference type="CDD" id="cd02570">
    <property type="entry name" value="PseudoU_synth_EcTruA"/>
    <property type="match status" value="1"/>
</dbReference>
<accession>A0A8J3CYS9</accession>
<keyword evidence="3 4" id="KW-0413">Isomerase</keyword>
<reference evidence="9" key="2">
    <citation type="submission" date="2020-09" db="EMBL/GenBank/DDBJ databases">
        <authorList>
            <person name="Sun Q."/>
            <person name="Kim S."/>
        </authorList>
    </citation>
    <scope>NUCLEOTIDE SEQUENCE</scope>
    <source>
        <strain evidence="9">KCTC 23224</strain>
    </source>
</reference>
<dbReference type="InterPro" id="IPR020094">
    <property type="entry name" value="TruA/RsuA/RluB/E/F_N"/>
</dbReference>
<evidence type="ECO:0000313" key="9">
    <source>
        <dbReference type="EMBL" id="GHB35810.1"/>
    </source>
</evidence>
<dbReference type="EC" id="5.4.99.12" evidence="4"/>
<dbReference type="PIRSF" id="PIRSF001430">
    <property type="entry name" value="tRNA_psdUrid_synth"/>
    <property type="match status" value="1"/>
</dbReference>
<reference evidence="9" key="1">
    <citation type="journal article" date="2014" name="Int. J. Syst. Evol. Microbiol.">
        <title>Complete genome sequence of Corynebacterium casei LMG S-19264T (=DSM 44701T), isolated from a smear-ripened cheese.</title>
        <authorList>
            <consortium name="US DOE Joint Genome Institute (JGI-PGF)"/>
            <person name="Walter F."/>
            <person name="Albersmeier A."/>
            <person name="Kalinowski J."/>
            <person name="Ruckert C."/>
        </authorList>
    </citation>
    <scope>NUCLEOTIDE SEQUENCE</scope>
    <source>
        <strain evidence="9">KCTC 23224</strain>
    </source>
</reference>
<proteinExistence type="inferred from homology"/>
<dbReference type="PANTHER" id="PTHR11142:SF0">
    <property type="entry name" value="TRNA PSEUDOURIDINE SYNTHASE-LIKE 1"/>
    <property type="match status" value="1"/>
</dbReference>
<evidence type="ECO:0000313" key="10">
    <source>
        <dbReference type="Proteomes" id="UP000642809"/>
    </source>
</evidence>
<evidence type="ECO:0000256" key="3">
    <source>
        <dbReference type="ARBA" id="ARBA00023235"/>
    </source>
</evidence>
<evidence type="ECO:0000256" key="6">
    <source>
        <dbReference type="PIRSR" id="PIRSR001430-2"/>
    </source>
</evidence>
<dbReference type="GO" id="GO:0003723">
    <property type="term" value="F:RNA binding"/>
    <property type="evidence" value="ECO:0007669"/>
    <property type="project" value="InterPro"/>
</dbReference>
<protein>
    <recommendedName>
        <fullName evidence="4">tRNA pseudouridine synthase A</fullName>
        <ecNumber evidence="4">5.4.99.12</ecNumber>
    </recommendedName>
    <alternativeName>
        <fullName evidence="4">tRNA pseudouridine(38-40) synthase</fullName>
    </alternativeName>
    <alternativeName>
        <fullName evidence="4">tRNA pseudouridylate synthase I</fullName>
    </alternativeName>
    <alternativeName>
        <fullName evidence="4">tRNA-uridine isomerase I</fullName>
    </alternativeName>
</protein>
<feature type="active site" description="Nucleophile" evidence="4 5">
    <location>
        <position position="55"/>
    </location>
</feature>
<comment type="caution">
    <text evidence="4">Lacks conserved residue(s) required for the propagation of feature annotation.</text>
</comment>
<sequence>MGEMNRYFIELAYDGKNYHGWQIQNNAYTVQEALEKGLSTLLKSPIGIMGSGRTDTGVHATQQFAHFDSPIVLEKSEFLKKINGILPPEIAVYDLRAVKPDAHARFDANSRSYIYKITLSKSPFFKDSHWLFYKGLDIEKLNEAAAILMEYTDFESFSKVHTDVNTFLCQLFEAKWEQNGQELLFNISANRFLRGMVRAIVGTLVEVGTGKLSTQDFRRIIESKNRKEAKAAAPAQGLYLCRVSYPESIFI</sequence>
<organism evidence="9 10">
    <name type="scientific">Mongoliitalea lutea</name>
    <dbReference type="NCBI Taxonomy" id="849756"/>
    <lineage>
        <taxon>Bacteria</taxon>
        <taxon>Pseudomonadati</taxon>
        <taxon>Bacteroidota</taxon>
        <taxon>Cytophagia</taxon>
        <taxon>Cytophagales</taxon>
        <taxon>Cyclobacteriaceae</taxon>
        <taxon>Mongoliitalea</taxon>
    </lineage>
</organism>
<dbReference type="InterPro" id="IPR020103">
    <property type="entry name" value="PsdUridine_synth_cat_dom_sf"/>
</dbReference>
<dbReference type="HAMAP" id="MF_00171">
    <property type="entry name" value="TruA"/>
    <property type="match status" value="1"/>
</dbReference>
<dbReference type="Pfam" id="PF01416">
    <property type="entry name" value="PseudoU_synth_1"/>
    <property type="match status" value="2"/>
</dbReference>
<dbReference type="Gene3D" id="3.30.70.660">
    <property type="entry name" value="Pseudouridine synthase I, catalytic domain, C-terminal subdomain"/>
    <property type="match status" value="1"/>
</dbReference>
<dbReference type="Gene3D" id="3.30.70.580">
    <property type="entry name" value="Pseudouridine synthase I, catalytic domain, N-terminal subdomain"/>
    <property type="match status" value="1"/>
</dbReference>
<evidence type="ECO:0000256" key="7">
    <source>
        <dbReference type="RuleBase" id="RU003792"/>
    </source>
</evidence>
<keyword evidence="2 4" id="KW-0819">tRNA processing</keyword>
<dbReference type="GO" id="GO:0160147">
    <property type="term" value="F:tRNA pseudouridine(38-40) synthase activity"/>
    <property type="evidence" value="ECO:0007669"/>
    <property type="project" value="UniProtKB-EC"/>
</dbReference>
<gene>
    <name evidence="4 9" type="primary">truA</name>
    <name evidence="9" type="ORF">GCM10008106_16630</name>
</gene>
<comment type="function">
    <text evidence="4">Formation of pseudouridine at positions 38, 39 and 40 in the anticodon stem and loop of transfer RNAs.</text>
</comment>
<dbReference type="GO" id="GO:0031119">
    <property type="term" value="P:tRNA pseudouridine synthesis"/>
    <property type="evidence" value="ECO:0007669"/>
    <property type="project" value="UniProtKB-UniRule"/>
</dbReference>
<dbReference type="EMBL" id="BMYF01000008">
    <property type="protein sequence ID" value="GHB35810.1"/>
    <property type="molecule type" value="Genomic_DNA"/>
</dbReference>
<feature type="domain" description="Pseudouridine synthase I TruA alpha/beta" evidence="8">
    <location>
        <begin position="152"/>
        <end position="246"/>
    </location>
</feature>
<comment type="caution">
    <text evidence="9">The sequence shown here is derived from an EMBL/GenBank/DDBJ whole genome shotgun (WGS) entry which is preliminary data.</text>
</comment>
<evidence type="ECO:0000256" key="4">
    <source>
        <dbReference type="HAMAP-Rule" id="MF_00171"/>
    </source>
</evidence>
<evidence type="ECO:0000256" key="1">
    <source>
        <dbReference type="ARBA" id="ARBA00009375"/>
    </source>
</evidence>
<comment type="similarity">
    <text evidence="1 4 7">Belongs to the tRNA pseudouridine synthase TruA family.</text>
</comment>
<dbReference type="InterPro" id="IPR020097">
    <property type="entry name" value="PsdUridine_synth_TruA_a/b_dom"/>
</dbReference>
<feature type="binding site" evidence="4 6">
    <location>
        <position position="113"/>
    </location>
    <ligand>
        <name>substrate</name>
    </ligand>
</feature>
<dbReference type="SUPFAM" id="SSF55120">
    <property type="entry name" value="Pseudouridine synthase"/>
    <property type="match status" value="1"/>
</dbReference>
<feature type="domain" description="Pseudouridine synthase I TruA alpha/beta" evidence="8">
    <location>
        <begin position="12"/>
        <end position="107"/>
    </location>
</feature>
<evidence type="ECO:0000256" key="2">
    <source>
        <dbReference type="ARBA" id="ARBA00022694"/>
    </source>
</evidence>
<dbReference type="InterPro" id="IPR020095">
    <property type="entry name" value="PsdUridine_synth_TruA_C"/>
</dbReference>
<dbReference type="NCBIfam" id="TIGR00071">
    <property type="entry name" value="hisT_truA"/>
    <property type="match status" value="1"/>
</dbReference>
<comment type="catalytic activity">
    <reaction evidence="4 7">
        <text>uridine(38/39/40) in tRNA = pseudouridine(38/39/40) in tRNA</text>
        <dbReference type="Rhea" id="RHEA:22376"/>
        <dbReference type="Rhea" id="RHEA-COMP:10085"/>
        <dbReference type="Rhea" id="RHEA-COMP:10087"/>
        <dbReference type="ChEBI" id="CHEBI:65314"/>
        <dbReference type="ChEBI" id="CHEBI:65315"/>
        <dbReference type="EC" id="5.4.99.12"/>
    </reaction>
</comment>